<evidence type="ECO:0000256" key="1">
    <source>
        <dbReference type="SAM" id="MobiDB-lite"/>
    </source>
</evidence>
<sequence>MQNIKVTKALRGVECMNIKGIVVMLGLAIFCTSAVGAPGGKGKDKNWAITLFDEASITCVEAPVDAEVPATGTIIVGHTFPQCYKYSLAIPDAANPGDKALEQLTSTFNLDKDAENEVNDCSIDDSEVCDGVINHDPDECSVFVSRPDSAVKLNSGNIPAHQDELIVVSADTGDACTVTIFAITDGAQEGAVLVEVGDGVFEVDHYELFLPTKCTPLREHTRYDSDGDGSADIVDDVLLTGKLDGIITNIEGLPFVEYVGLNTGTRAFRGTDTTMYRDTGNRNGSGAFAIFRSLQLKPDGCDTDGDTVEDIEDNFPLDPTLN</sequence>
<name>A0A3S0KW30_9GAMM</name>
<keyword evidence="3" id="KW-1185">Reference proteome</keyword>
<organism evidence="2 3">
    <name type="scientific">Shewanella canadensis</name>
    <dbReference type="NCBI Taxonomy" id="271096"/>
    <lineage>
        <taxon>Bacteria</taxon>
        <taxon>Pseudomonadati</taxon>
        <taxon>Pseudomonadota</taxon>
        <taxon>Gammaproteobacteria</taxon>
        <taxon>Alteromonadales</taxon>
        <taxon>Shewanellaceae</taxon>
        <taxon>Shewanella</taxon>
    </lineage>
</organism>
<feature type="compositionally biased region" description="Acidic residues" evidence="1">
    <location>
        <begin position="302"/>
        <end position="315"/>
    </location>
</feature>
<feature type="region of interest" description="Disordered" evidence="1">
    <location>
        <begin position="302"/>
        <end position="322"/>
    </location>
</feature>
<accession>A0A3S0KW30</accession>
<dbReference type="Proteomes" id="UP000267448">
    <property type="component" value="Unassembled WGS sequence"/>
</dbReference>
<reference evidence="2 3" key="1">
    <citation type="submission" date="2018-12" db="EMBL/GenBank/DDBJ databases">
        <authorList>
            <person name="Yu L."/>
        </authorList>
    </citation>
    <scope>NUCLEOTIDE SEQUENCE [LARGE SCALE GENOMIC DNA]</scope>
    <source>
        <strain evidence="2 3">HAW-EB2</strain>
    </source>
</reference>
<comment type="caution">
    <text evidence="2">The sequence shown here is derived from an EMBL/GenBank/DDBJ whole genome shotgun (WGS) entry which is preliminary data.</text>
</comment>
<protein>
    <submittedName>
        <fullName evidence="2">Uncharacterized protein</fullName>
    </submittedName>
</protein>
<proteinExistence type="predicted"/>
<gene>
    <name evidence="2" type="ORF">EKG38_08585</name>
</gene>
<dbReference type="EMBL" id="RXNU01000004">
    <property type="protein sequence ID" value="RTR38980.1"/>
    <property type="molecule type" value="Genomic_DNA"/>
</dbReference>
<evidence type="ECO:0000313" key="2">
    <source>
        <dbReference type="EMBL" id="RTR38980.1"/>
    </source>
</evidence>
<evidence type="ECO:0000313" key="3">
    <source>
        <dbReference type="Proteomes" id="UP000267448"/>
    </source>
</evidence>
<dbReference type="AlphaFoldDB" id="A0A3S0KW30"/>